<proteinExistence type="predicted"/>
<gene>
    <name evidence="2" type="ORF">PoB_004445700</name>
</gene>
<comment type="caution">
    <text evidence="2">The sequence shown here is derived from an EMBL/GenBank/DDBJ whole genome shotgun (WGS) entry which is preliminary data.</text>
</comment>
<evidence type="ECO:0008006" key="4">
    <source>
        <dbReference type="Google" id="ProtNLM"/>
    </source>
</evidence>
<feature type="region of interest" description="Disordered" evidence="1">
    <location>
        <begin position="32"/>
        <end position="65"/>
    </location>
</feature>
<evidence type="ECO:0000313" key="2">
    <source>
        <dbReference type="EMBL" id="GFO17952.1"/>
    </source>
</evidence>
<evidence type="ECO:0000313" key="3">
    <source>
        <dbReference type="Proteomes" id="UP000735302"/>
    </source>
</evidence>
<dbReference type="AlphaFoldDB" id="A0AAV4BFC1"/>
<keyword evidence="3" id="KW-1185">Reference proteome</keyword>
<evidence type="ECO:0000256" key="1">
    <source>
        <dbReference type="SAM" id="MobiDB-lite"/>
    </source>
</evidence>
<organism evidence="2 3">
    <name type="scientific">Plakobranchus ocellatus</name>
    <dbReference type="NCBI Taxonomy" id="259542"/>
    <lineage>
        <taxon>Eukaryota</taxon>
        <taxon>Metazoa</taxon>
        <taxon>Spiralia</taxon>
        <taxon>Lophotrochozoa</taxon>
        <taxon>Mollusca</taxon>
        <taxon>Gastropoda</taxon>
        <taxon>Heterobranchia</taxon>
        <taxon>Euthyneura</taxon>
        <taxon>Panpulmonata</taxon>
        <taxon>Sacoglossa</taxon>
        <taxon>Placobranchoidea</taxon>
        <taxon>Plakobranchidae</taxon>
        <taxon>Plakobranchus</taxon>
    </lineage>
</organism>
<dbReference type="Proteomes" id="UP000735302">
    <property type="component" value="Unassembled WGS sequence"/>
</dbReference>
<sequence length="89" mass="9764">MFLKVKTAQEVTLNAKGARGCEHWLGITPSGRGSGGLVAPAGSKDRVPARTGHRASPPITPPTSCWEKLMEQKDDNLLLIDSRPYNMYW</sequence>
<accession>A0AAV4BFC1</accession>
<protein>
    <recommendedName>
        <fullName evidence="4">Rhodanese domain-containing protein</fullName>
    </recommendedName>
</protein>
<name>A0AAV4BFC1_9GAST</name>
<reference evidence="2 3" key="1">
    <citation type="journal article" date="2021" name="Elife">
        <title>Chloroplast acquisition without the gene transfer in kleptoplastic sea slugs, Plakobranchus ocellatus.</title>
        <authorList>
            <person name="Maeda T."/>
            <person name="Takahashi S."/>
            <person name="Yoshida T."/>
            <person name="Shimamura S."/>
            <person name="Takaki Y."/>
            <person name="Nagai Y."/>
            <person name="Toyoda A."/>
            <person name="Suzuki Y."/>
            <person name="Arimoto A."/>
            <person name="Ishii H."/>
            <person name="Satoh N."/>
            <person name="Nishiyama T."/>
            <person name="Hasebe M."/>
            <person name="Maruyama T."/>
            <person name="Minagawa J."/>
            <person name="Obokata J."/>
            <person name="Shigenobu S."/>
        </authorList>
    </citation>
    <scope>NUCLEOTIDE SEQUENCE [LARGE SCALE GENOMIC DNA]</scope>
</reference>
<dbReference type="EMBL" id="BLXT01004907">
    <property type="protein sequence ID" value="GFO17952.1"/>
    <property type="molecule type" value="Genomic_DNA"/>
</dbReference>